<keyword evidence="2" id="KW-1185">Reference proteome</keyword>
<evidence type="ECO:0000313" key="2">
    <source>
        <dbReference type="Proteomes" id="UP000799767"/>
    </source>
</evidence>
<gene>
    <name evidence="1" type="ORF">BDY17DRAFT_123700</name>
</gene>
<organism evidence="1 2">
    <name type="scientific">Neohortaea acidophila</name>
    <dbReference type="NCBI Taxonomy" id="245834"/>
    <lineage>
        <taxon>Eukaryota</taxon>
        <taxon>Fungi</taxon>
        <taxon>Dikarya</taxon>
        <taxon>Ascomycota</taxon>
        <taxon>Pezizomycotina</taxon>
        <taxon>Dothideomycetes</taxon>
        <taxon>Dothideomycetidae</taxon>
        <taxon>Mycosphaerellales</taxon>
        <taxon>Teratosphaeriaceae</taxon>
        <taxon>Neohortaea</taxon>
    </lineage>
</organism>
<dbReference type="EMBL" id="MU001634">
    <property type="protein sequence ID" value="KAF2484194.1"/>
    <property type="molecule type" value="Genomic_DNA"/>
</dbReference>
<evidence type="ECO:0000313" key="1">
    <source>
        <dbReference type="EMBL" id="KAF2484194.1"/>
    </source>
</evidence>
<sequence length="240" mass="26415">MSKNASEPCSRAISRELHEAAILSRCYTWQNGMKTCLTAPSSVLSTDAVTPPSRQRHRLWRSCRLWRCLHDRAHIPRPVLLHADGRQAQAPGRFAACPQSSAAACPARASRLVILSTARRHLTLAAFCTCRICPSLRALIDRPARGGLSASTYMVIGVFKHCRMLVCNLSQHRYSRLAIPRHTVGNGPASVAPPLSFPTCRFISLRPLAAETITSSLAVHVDEHLQGYLATRLPAYDRCA</sequence>
<dbReference type="Proteomes" id="UP000799767">
    <property type="component" value="Unassembled WGS sequence"/>
</dbReference>
<name>A0A6A6PWT1_9PEZI</name>
<dbReference type="AlphaFoldDB" id="A0A6A6PWT1"/>
<reference evidence="1" key="1">
    <citation type="journal article" date="2020" name="Stud. Mycol.">
        <title>101 Dothideomycetes genomes: a test case for predicting lifestyles and emergence of pathogens.</title>
        <authorList>
            <person name="Haridas S."/>
            <person name="Albert R."/>
            <person name="Binder M."/>
            <person name="Bloem J."/>
            <person name="Labutti K."/>
            <person name="Salamov A."/>
            <person name="Andreopoulos B."/>
            <person name="Baker S."/>
            <person name="Barry K."/>
            <person name="Bills G."/>
            <person name="Bluhm B."/>
            <person name="Cannon C."/>
            <person name="Castanera R."/>
            <person name="Culley D."/>
            <person name="Daum C."/>
            <person name="Ezra D."/>
            <person name="Gonzalez J."/>
            <person name="Henrissat B."/>
            <person name="Kuo A."/>
            <person name="Liang C."/>
            <person name="Lipzen A."/>
            <person name="Lutzoni F."/>
            <person name="Magnuson J."/>
            <person name="Mondo S."/>
            <person name="Nolan M."/>
            <person name="Ohm R."/>
            <person name="Pangilinan J."/>
            <person name="Park H.-J."/>
            <person name="Ramirez L."/>
            <person name="Alfaro M."/>
            <person name="Sun H."/>
            <person name="Tritt A."/>
            <person name="Yoshinaga Y."/>
            <person name="Zwiers L.-H."/>
            <person name="Turgeon B."/>
            <person name="Goodwin S."/>
            <person name="Spatafora J."/>
            <person name="Crous P."/>
            <person name="Grigoriev I."/>
        </authorList>
    </citation>
    <scope>NUCLEOTIDE SEQUENCE</scope>
    <source>
        <strain evidence="1">CBS 113389</strain>
    </source>
</reference>
<dbReference type="RefSeq" id="XP_033590764.1">
    <property type="nucleotide sequence ID" value="XM_033729334.1"/>
</dbReference>
<dbReference type="GeneID" id="54470336"/>
<proteinExistence type="predicted"/>
<accession>A0A6A6PWT1</accession>
<protein>
    <submittedName>
        <fullName evidence="1">Uncharacterized protein</fullName>
    </submittedName>
</protein>